<keyword evidence="6" id="KW-1185">Reference proteome</keyword>
<dbReference type="Proteomes" id="UP001286313">
    <property type="component" value="Unassembled WGS sequence"/>
</dbReference>
<dbReference type="InterPro" id="IPR051217">
    <property type="entry name" value="Insect_Cuticle_Struc_Prot"/>
</dbReference>
<feature type="chain" id="PRO_5042051774" description="Cuticle protein" evidence="4">
    <location>
        <begin position="25"/>
        <end position="107"/>
    </location>
</feature>
<reference evidence="5" key="1">
    <citation type="submission" date="2023-10" db="EMBL/GenBank/DDBJ databases">
        <title>Genome assemblies of two species of porcelain crab, Petrolisthes cinctipes and Petrolisthes manimaculis (Anomura: Porcellanidae).</title>
        <authorList>
            <person name="Angst P."/>
        </authorList>
    </citation>
    <scope>NUCLEOTIDE SEQUENCE</scope>
    <source>
        <strain evidence="5">PB745_01</strain>
        <tissue evidence="5">Gill</tissue>
    </source>
</reference>
<keyword evidence="4" id="KW-0732">Signal</keyword>
<evidence type="ECO:0000256" key="2">
    <source>
        <dbReference type="PROSITE-ProRule" id="PRU00497"/>
    </source>
</evidence>
<dbReference type="PANTHER" id="PTHR12236:SF79">
    <property type="entry name" value="CUTICULAR PROTEIN 50CB-RELATED"/>
    <property type="match status" value="1"/>
</dbReference>
<protein>
    <recommendedName>
        <fullName evidence="7">Cuticle protein</fullName>
    </recommendedName>
</protein>
<dbReference type="Pfam" id="PF00379">
    <property type="entry name" value="Chitin_bind_4"/>
    <property type="match status" value="1"/>
</dbReference>
<sequence>MARAVLMVAAVMTVLTSVTTSTEGAPTDPHTQPFDYPSVPPGYDYKYGVVDEETGNDFGHEETRDDQATTGSYYVLLPDGRLQTVLYSVIQDQGFVADVSYSRRRRR</sequence>
<organism evidence="5 6">
    <name type="scientific">Petrolisthes cinctipes</name>
    <name type="common">Flat porcelain crab</name>
    <dbReference type="NCBI Taxonomy" id="88211"/>
    <lineage>
        <taxon>Eukaryota</taxon>
        <taxon>Metazoa</taxon>
        <taxon>Ecdysozoa</taxon>
        <taxon>Arthropoda</taxon>
        <taxon>Crustacea</taxon>
        <taxon>Multicrustacea</taxon>
        <taxon>Malacostraca</taxon>
        <taxon>Eumalacostraca</taxon>
        <taxon>Eucarida</taxon>
        <taxon>Decapoda</taxon>
        <taxon>Pleocyemata</taxon>
        <taxon>Anomura</taxon>
        <taxon>Galatheoidea</taxon>
        <taxon>Porcellanidae</taxon>
        <taxon>Petrolisthes</taxon>
    </lineage>
</organism>
<evidence type="ECO:0000313" key="6">
    <source>
        <dbReference type="Proteomes" id="UP001286313"/>
    </source>
</evidence>
<dbReference type="PROSITE" id="PS51155">
    <property type="entry name" value="CHIT_BIND_RR_2"/>
    <property type="match status" value="1"/>
</dbReference>
<gene>
    <name evidence="5" type="ORF">Pcinc_031083</name>
</gene>
<dbReference type="InterPro" id="IPR000618">
    <property type="entry name" value="Insect_cuticle"/>
</dbReference>
<feature type="signal peptide" evidence="4">
    <location>
        <begin position="1"/>
        <end position="24"/>
    </location>
</feature>
<name>A0AAE1EWT3_PETCI</name>
<dbReference type="EMBL" id="JAWQEG010004076">
    <property type="protein sequence ID" value="KAK3863099.1"/>
    <property type="molecule type" value="Genomic_DNA"/>
</dbReference>
<accession>A0AAE1EWT3</accession>
<dbReference type="PANTHER" id="PTHR12236">
    <property type="entry name" value="STRUCTURAL CONTITUENT OF CUTICLE"/>
    <property type="match status" value="1"/>
</dbReference>
<proteinExistence type="predicted"/>
<feature type="region of interest" description="Disordered" evidence="3">
    <location>
        <begin position="19"/>
        <end position="40"/>
    </location>
</feature>
<dbReference type="GO" id="GO:0005615">
    <property type="term" value="C:extracellular space"/>
    <property type="evidence" value="ECO:0007669"/>
    <property type="project" value="TreeGrafter"/>
</dbReference>
<dbReference type="GO" id="GO:0042302">
    <property type="term" value="F:structural constituent of cuticle"/>
    <property type="evidence" value="ECO:0007669"/>
    <property type="project" value="UniProtKB-UniRule"/>
</dbReference>
<evidence type="ECO:0000256" key="3">
    <source>
        <dbReference type="SAM" id="MobiDB-lite"/>
    </source>
</evidence>
<evidence type="ECO:0008006" key="7">
    <source>
        <dbReference type="Google" id="ProtNLM"/>
    </source>
</evidence>
<keyword evidence="1 2" id="KW-0193">Cuticle</keyword>
<evidence type="ECO:0000256" key="4">
    <source>
        <dbReference type="SAM" id="SignalP"/>
    </source>
</evidence>
<comment type="caution">
    <text evidence="5">The sequence shown here is derived from an EMBL/GenBank/DDBJ whole genome shotgun (WGS) entry which is preliminary data.</text>
</comment>
<dbReference type="AlphaFoldDB" id="A0AAE1EWT3"/>
<evidence type="ECO:0000256" key="1">
    <source>
        <dbReference type="ARBA" id="ARBA00022460"/>
    </source>
</evidence>
<evidence type="ECO:0000313" key="5">
    <source>
        <dbReference type="EMBL" id="KAK3863099.1"/>
    </source>
</evidence>
<dbReference type="GO" id="GO:0031012">
    <property type="term" value="C:extracellular matrix"/>
    <property type="evidence" value="ECO:0007669"/>
    <property type="project" value="TreeGrafter"/>
</dbReference>